<evidence type="ECO:0000313" key="3">
    <source>
        <dbReference type="Proteomes" id="UP000276178"/>
    </source>
</evidence>
<reference evidence="2 3" key="1">
    <citation type="submission" date="2018-10" db="EMBL/GenBank/DDBJ databases">
        <title>Phylogenomics of Brevibacillus.</title>
        <authorList>
            <person name="Dunlap C."/>
        </authorList>
    </citation>
    <scope>NUCLEOTIDE SEQUENCE [LARGE SCALE GENOMIC DNA]</scope>
    <source>
        <strain evidence="2 3">NRRL NRS 1219</strain>
    </source>
</reference>
<reference evidence="1 4" key="2">
    <citation type="submission" date="2019-06" db="EMBL/GenBank/DDBJ databases">
        <title>Whole genome shotgun sequence of Brevibacillus agri NBRC 15538.</title>
        <authorList>
            <person name="Hosoyama A."/>
            <person name="Uohara A."/>
            <person name="Ohji S."/>
            <person name="Ichikawa N."/>
        </authorList>
    </citation>
    <scope>NUCLEOTIDE SEQUENCE [LARGE SCALE GENOMIC DNA]</scope>
    <source>
        <strain evidence="1 4">NBRC 15538</strain>
    </source>
</reference>
<dbReference type="RefSeq" id="WP_005826558.1">
    <property type="nucleotide sequence ID" value="NZ_BJOD01000009.1"/>
</dbReference>
<gene>
    <name evidence="1" type="ORF">BAG01nite_09560</name>
    <name evidence="2" type="ORF">EB820_13070</name>
</gene>
<dbReference type="GeneID" id="82812570"/>
<comment type="caution">
    <text evidence="2">The sequence shown here is derived from an EMBL/GenBank/DDBJ whole genome shotgun (WGS) entry which is preliminary data.</text>
</comment>
<keyword evidence="4" id="KW-1185">Reference proteome</keyword>
<evidence type="ECO:0008006" key="5">
    <source>
        <dbReference type="Google" id="ProtNLM"/>
    </source>
</evidence>
<dbReference type="AlphaFoldDB" id="A0A3M8AU56"/>
<dbReference type="EMBL" id="BJOD01000009">
    <property type="protein sequence ID" value="GED24854.1"/>
    <property type="molecule type" value="Genomic_DNA"/>
</dbReference>
<dbReference type="Proteomes" id="UP000276178">
    <property type="component" value="Unassembled WGS sequence"/>
</dbReference>
<dbReference type="OrthoDB" id="2607708at2"/>
<organism evidence="2 3">
    <name type="scientific">Brevibacillus agri</name>
    <dbReference type="NCBI Taxonomy" id="51101"/>
    <lineage>
        <taxon>Bacteria</taxon>
        <taxon>Bacillati</taxon>
        <taxon>Bacillota</taxon>
        <taxon>Bacilli</taxon>
        <taxon>Bacillales</taxon>
        <taxon>Paenibacillaceae</taxon>
        <taxon>Brevibacillus</taxon>
    </lineage>
</organism>
<evidence type="ECO:0000313" key="2">
    <source>
        <dbReference type="EMBL" id="RNB54726.1"/>
    </source>
</evidence>
<dbReference type="Proteomes" id="UP000317180">
    <property type="component" value="Unassembled WGS sequence"/>
</dbReference>
<evidence type="ECO:0000313" key="4">
    <source>
        <dbReference type="Proteomes" id="UP000317180"/>
    </source>
</evidence>
<dbReference type="EMBL" id="RHHN01000038">
    <property type="protein sequence ID" value="RNB54726.1"/>
    <property type="molecule type" value="Genomic_DNA"/>
</dbReference>
<accession>A0A3M8AU56</accession>
<evidence type="ECO:0000313" key="1">
    <source>
        <dbReference type="EMBL" id="GED24854.1"/>
    </source>
</evidence>
<proteinExistence type="predicted"/>
<sequence length="127" mass="14987">MYLGEKDAKKLISLGFKRTYYVDEIAPFDIYKLNDDEWCVGGRIIPDEILLSPEEVYKNGLWLPNIYDLMLWLERNEFKYILSHNYEGLLYRIEVFDEDKNILVKAKGGTVENVLFKAISKLLEMKI</sequence>
<name>A0A3M8AU56_9BACL</name>
<protein>
    <recommendedName>
        <fullName evidence="5">Phage ABA sandwich domain-containing protein</fullName>
    </recommendedName>
</protein>